<feature type="transmembrane region" description="Helical" evidence="1">
    <location>
        <begin position="66"/>
        <end position="86"/>
    </location>
</feature>
<evidence type="ECO:0000313" key="6">
    <source>
        <dbReference type="Proteomes" id="UP000003113"/>
    </source>
</evidence>
<dbReference type="Gene3D" id="3.40.50.300">
    <property type="entry name" value="P-loop containing nucleotide triphosphate hydrolases"/>
    <property type="match status" value="1"/>
</dbReference>
<dbReference type="EMBL" id="AGUF01000016">
    <property type="protein sequence ID" value="EHK67718.1"/>
    <property type="molecule type" value="Genomic_DNA"/>
</dbReference>
<dbReference type="InterPro" id="IPR027417">
    <property type="entry name" value="P-loop_NTPase"/>
</dbReference>
<keyword evidence="1" id="KW-1133">Transmembrane helix</keyword>
<dbReference type="SUPFAM" id="SSF52540">
    <property type="entry name" value="P-loop containing nucleoside triphosphate hydrolases"/>
    <property type="match status" value="1"/>
</dbReference>
<evidence type="ECO:0000259" key="2">
    <source>
        <dbReference type="Pfam" id="PF06744"/>
    </source>
</evidence>
<dbReference type="PANTHER" id="PTHR36153">
    <property type="entry name" value="INNER MEMBRANE PROTEIN-RELATED"/>
    <property type="match status" value="1"/>
</dbReference>
<evidence type="ECO:0000313" key="5">
    <source>
        <dbReference type="EMBL" id="EHK67718.1"/>
    </source>
</evidence>
<dbReference type="Proteomes" id="UP000003113">
    <property type="component" value="Unassembled WGS sequence"/>
</dbReference>
<dbReference type="InterPro" id="IPR025743">
    <property type="entry name" value="TssM1_N"/>
</dbReference>
<dbReference type="NCBIfam" id="TIGR03348">
    <property type="entry name" value="VI_IcmF"/>
    <property type="match status" value="1"/>
</dbReference>
<dbReference type="STRING" id="477184.KYC_03892"/>
<keyword evidence="6" id="KW-1185">Reference proteome</keyword>
<evidence type="ECO:0000259" key="3">
    <source>
        <dbReference type="Pfam" id="PF06761"/>
    </source>
</evidence>
<evidence type="ECO:0000256" key="1">
    <source>
        <dbReference type="SAM" id="Phobius"/>
    </source>
</evidence>
<dbReference type="InterPro" id="IPR053156">
    <property type="entry name" value="T6SS_TssM-like"/>
</dbReference>
<sequence length="1291" mass="141807">MLGFLLSWRFVAIIVLVLLAGAIWVVGPMVDVGGLKPVEGAVVRLVVIGLLLAALCFWLLDWPLWIIWVAALCALVWFGGPMAAVGELRPLKEVGVRIGVISVILLLTTLYGLYRLFRLLRTDEALLRRILAPKADAASPDAPTEVRAVKLVVSKAVVQLKRLRGAPRGWRRLLESKRYLYELPWYMIIGTPGAGKTTAILNSGLDFPLAEQMGVASIPGSGGTVNCDWWFTNEAVMIDTAGRYSDQNEQGNAQAAAVNAAEWQGFLGALRKHRTRAPINGVILAVSVAELLEKPEGDGGALAAILRARLADLRNELGIRFPVYVLVTKLDLLPGFDEYFQAMTAEGRSQVWGFTLDYARRESEGQDIDLKARFDEEFQLLERRLEDGLNARLVEEYGLARRKRLYPFPQEFRSLAGLLTDLLSKVFLDSRYDDVQIQRMLRGVYLTSAQQAETVLNADQNALFERLRRTLRRLYGGDEIVLSSSGREPALMAHRSYFLRNLFKQVVIPESHLVQPNRKWIMARAALRWGVHVGSAALAAWLVVGMVGSHARNEQYLEVVGERADALAQRVENASGETLDAQRVRMLTEAARLAHVDGLDLDMPALEYRYGLYSAPPVDAAVQEAYARLLRTYLLPPVEATLARALREQLARKNTEALYTTLGLYLSLFDTRFYEPDALIGWVENDWADSRQDSDREKSQLAVHLRSLFSGDYEAKAVSERDTALVEQVRAFLQERPDAPRLYDRALRALADVAPAPFSLHQALGANDAALFSDQAPGRDAGVPGLYTYAGYRDVFRKRLSGFVDAVWARDNWLMGRQAGGDTPLDQAQGLGRFWLDKEQVEREIHTQYLRDYAAHWERYLGQIRLASVSEASDAPLSVDVATLRALTAADSPLSRLGFVLARNTTLSDASAPGNPTAAAAAEVAMETAQRRSSSVGRASDALGKLASGFDQDKLVQDMVDKRFSALREVVTGSPTPGQIDPAKPGAQLQQVLQLVAEQYNQMSVASNALATASMPPVQESASALILTADTLPAPFKRILAVLFQRTASQLGRETGLLLAEQVNASVGRTCRAAISGKFPFADAEQEVDPDDFVQLFAAGGLFDATFQRSLASYVDTSSTPWRYKSVNPGTPAIRGPDLHPFERAAEIRAAFFGGGDGKGLNYRLTGRIVSVDTSITELMLDVDGERLRYVHGPISPFSFAWPGPRSGSSLELSAKPRVSAETSSIYLTGPWAPLRLLEYGRVTSTASSGRALVDFEFDGRHAVLELGGGRRGNFLTGTLLRGFRCPGGAL</sequence>
<dbReference type="InterPro" id="IPR009612">
    <property type="entry name" value="IcmF-rel"/>
</dbReference>
<feature type="domain" description="Type VI secretion system IcmF C-terminal" evidence="2">
    <location>
        <begin position="1169"/>
        <end position="1268"/>
    </location>
</feature>
<dbReference type="InterPro" id="IPR010623">
    <property type="entry name" value="IcmF_C"/>
</dbReference>
<keyword evidence="1" id="KW-0472">Membrane</keyword>
<dbReference type="PATRIC" id="fig|477184.5.peg.770"/>
<reference evidence="5 6" key="1">
    <citation type="journal article" date="2012" name="J. Bacteriol.">
        <title>Genome sequence of the highly efficient arsenite-oxidizing bacterium Achromobacter arsenitoxydans SY8.</title>
        <authorList>
            <person name="Li X."/>
            <person name="Hu Y."/>
            <person name="Gong J."/>
            <person name="Lin Y."/>
            <person name="Johnstone L."/>
            <person name="Rensing C."/>
            <person name="Wang G."/>
        </authorList>
    </citation>
    <scope>NUCLEOTIDE SEQUENCE [LARGE SCALE GENOMIC DNA]</scope>
    <source>
        <strain evidence="5 6">SY8</strain>
    </source>
</reference>
<dbReference type="eggNOG" id="COG3523">
    <property type="taxonomic scope" value="Bacteria"/>
</dbReference>
<feature type="transmembrane region" description="Helical" evidence="1">
    <location>
        <begin position="98"/>
        <end position="117"/>
    </location>
</feature>
<evidence type="ECO:0000259" key="4">
    <source>
        <dbReference type="Pfam" id="PF14331"/>
    </source>
</evidence>
<proteinExistence type="predicted"/>
<dbReference type="Pfam" id="PF14331">
    <property type="entry name" value="IcmF-related_N"/>
    <property type="match status" value="1"/>
</dbReference>
<accession>H0F1Z2</accession>
<dbReference type="Pfam" id="PF06761">
    <property type="entry name" value="IcmF-related"/>
    <property type="match status" value="1"/>
</dbReference>
<dbReference type="PANTHER" id="PTHR36153:SF1">
    <property type="entry name" value="TYPE VI SECRETION SYSTEM COMPONENT TSSM1"/>
    <property type="match status" value="1"/>
</dbReference>
<comment type="caution">
    <text evidence="5">The sequence shown here is derived from an EMBL/GenBank/DDBJ whole genome shotgun (WGS) entry which is preliminary data.</text>
</comment>
<name>H0F1Z2_9BURK</name>
<keyword evidence="1" id="KW-0812">Transmembrane</keyword>
<protein>
    <submittedName>
        <fullName evidence="5">Type VI secretion protein IcmF</fullName>
    </submittedName>
</protein>
<feature type="domain" description="IcmF-related" evidence="3">
    <location>
        <begin position="587"/>
        <end position="906"/>
    </location>
</feature>
<dbReference type="InterPro" id="IPR017731">
    <property type="entry name" value="TssM1-like"/>
</dbReference>
<feature type="transmembrane region" description="Helical" evidence="1">
    <location>
        <begin position="42"/>
        <end position="60"/>
    </location>
</feature>
<gene>
    <name evidence="5" type="ORF">KYC_03892</name>
</gene>
<organism evidence="5 6">
    <name type="scientific">Achromobacter arsenitoxydans SY8</name>
    <dbReference type="NCBI Taxonomy" id="477184"/>
    <lineage>
        <taxon>Bacteria</taxon>
        <taxon>Pseudomonadati</taxon>
        <taxon>Pseudomonadota</taxon>
        <taxon>Betaproteobacteria</taxon>
        <taxon>Burkholderiales</taxon>
        <taxon>Alcaligenaceae</taxon>
        <taxon>Achromobacter</taxon>
    </lineage>
</organism>
<feature type="domain" description="Type VI secretion system component TssM1 N-terminal" evidence="4">
    <location>
        <begin position="258"/>
        <end position="534"/>
    </location>
</feature>
<feature type="transmembrane region" description="Helical" evidence="1">
    <location>
        <begin position="6"/>
        <end position="30"/>
    </location>
</feature>
<dbReference type="Pfam" id="PF06744">
    <property type="entry name" value="IcmF_C"/>
    <property type="match status" value="1"/>
</dbReference>